<evidence type="ECO:0000313" key="8">
    <source>
        <dbReference type="EMBL" id="HEF65459.1"/>
    </source>
</evidence>
<dbReference type="GO" id="GO:0003942">
    <property type="term" value="F:N-acetyl-gamma-glutamyl-phosphate reductase activity"/>
    <property type="evidence" value="ECO:0007669"/>
    <property type="project" value="UniProtKB-EC"/>
</dbReference>
<gene>
    <name evidence="8" type="ORF">ENP47_07665</name>
</gene>
<name>A0A7C2B6G2_THERO</name>
<keyword evidence="4 8" id="KW-0560">Oxidoreductase</keyword>
<dbReference type="SMART" id="SM00859">
    <property type="entry name" value="Semialdhyde_dh"/>
    <property type="match status" value="1"/>
</dbReference>
<feature type="domain" description="Semialdehyde dehydrogenase NAD-binding" evidence="7">
    <location>
        <begin position="4"/>
        <end position="140"/>
    </location>
</feature>
<dbReference type="Gene3D" id="3.40.50.720">
    <property type="entry name" value="NAD(P)-binding Rossmann-like Domain"/>
    <property type="match status" value="1"/>
</dbReference>
<dbReference type="InterPro" id="IPR058924">
    <property type="entry name" value="AGPR_dimerisation_dom"/>
</dbReference>
<dbReference type="GO" id="GO:0006526">
    <property type="term" value="P:L-arginine biosynthetic process"/>
    <property type="evidence" value="ECO:0007669"/>
    <property type="project" value="InterPro"/>
</dbReference>
<dbReference type="InterPro" id="IPR023013">
    <property type="entry name" value="AGPR_AS"/>
</dbReference>
<organism evidence="8">
    <name type="scientific">Thermomicrobium roseum</name>
    <dbReference type="NCBI Taxonomy" id="500"/>
    <lineage>
        <taxon>Bacteria</taxon>
        <taxon>Pseudomonadati</taxon>
        <taxon>Thermomicrobiota</taxon>
        <taxon>Thermomicrobia</taxon>
        <taxon>Thermomicrobiales</taxon>
        <taxon>Thermomicrobiaceae</taxon>
        <taxon>Thermomicrobium</taxon>
    </lineage>
</organism>
<dbReference type="AlphaFoldDB" id="A0A7C2B6G2"/>
<dbReference type="InterPro" id="IPR036291">
    <property type="entry name" value="NAD(P)-bd_dom_sf"/>
</dbReference>
<keyword evidence="5" id="KW-0457">Lysine biosynthesis</keyword>
<dbReference type="CDD" id="cd24151">
    <property type="entry name" value="AGPR_1_N_LysY"/>
    <property type="match status" value="1"/>
</dbReference>
<comment type="caution">
    <text evidence="8">The sequence shown here is derived from an EMBL/GenBank/DDBJ whole genome shotgun (WGS) entry which is preliminary data.</text>
</comment>
<dbReference type="EC" id="1.2.1.38" evidence="8"/>
<dbReference type="PANTHER" id="PTHR32338:SF11">
    <property type="entry name" value="[LYSW]-L-2-AMINOADIPATE_[LYSW]-L-GLUTAMATE PHOSPHATE REDUCTASE-RELATED"/>
    <property type="match status" value="1"/>
</dbReference>
<dbReference type="Pfam" id="PF22698">
    <property type="entry name" value="Semialdhyde_dhC_1"/>
    <property type="match status" value="1"/>
</dbReference>
<dbReference type="SUPFAM" id="SSF55347">
    <property type="entry name" value="Glyceraldehyde-3-phosphate dehydrogenase-like, C-terminal domain"/>
    <property type="match status" value="1"/>
</dbReference>
<dbReference type="InterPro" id="IPR000534">
    <property type="entry name" value="Semialdehyde_DH_NAD-bd"/>
</dbReference>
<dbReference type="HAMAP" id="MF_02083">
    <property type="entry name" value="LysY"/>
    <property type="match status" value="1"/>
</dbReference>
<dbReference type="UniPathway" id="UPA00033">
    <property type="reaction ID" value="UER00037"/>
</dbReference>
<dbReference type="InterPro" id="IPR000706">
    <property type="entry name" value="AGPR_type-1"/>
</dbReference>
<proteinExistence type="inferred from homology"/>
<dbReference type="GO" id="GO:0019878">
    <property type="term" value="P:lysine biosynthetic process via aminoadipic acid"/>
    <property type="evidence" value="ECO:0007669"/>
    <property type="project" value="UniProtKB-UniPathway"/>
</dbReference>
<evidence type="ECO:0000256" key="3">
    <source>
        <dbReference type="ARBA" id="ARBA00022857"/>
    </source>
</evidence>
<protein>
    <submittedName>
        <fullName evidence="8">N-acetyl-gamma-glutamyl-phosphate reductase</fullName>
        <ecNumber evidence="8">1.2.1.38</ecNumber>
    </submittedName>
</protein>
<evidence type="ECO:0000256" key="4">
    <source>
        <dbReference type="ARBA" id="ARBA00023002"/>
    </source>
</evidence>
<evidence type="ECO:0000256" key="6">
    <source>
        <dbReference type="ARBA" id="ARBA00029440"/>
    </source>
</evidence>
<keyword evidence="1" id="KW-0963">Cytoplasm</keyword>
<accession>A0A7C2B6G2</accession>
<dbReference type="GO" id="GO:0051287">
    <property type="term" value="F:NAD binding"/>
    <property type="evidence" value="ECO:0007669"/>
    <property type="project" value="InterPro"/>
</dbReference>
<dbReference type="InterPro" id="IPR037535">
    <property type="entry name" value="LysY"/>
</dbReference>
<dbReference type="Gene3D" id="3.30.360.10">
    <property type="entry name" value="Dihydrodipicolinate Reductase, domain 2"/>
    <property type="match status" value="1"/>
</dbReference>
<evidence type="ECO:0000256" key="1">
    <source>
        <dbReference type="ARBA" id="ARBA00022490"/>
    </source>
</evidence>
<dbReference type="InterPro" id="IPR050085">
    <property type="entry name" value="AGPR"/>
</dbReference>
<keyword evidence="3" id="KW-0521">NADP</keyword>
<evidence type="ECO:0000256" key="2">
    <source>
        <dbReference type="ARBA" id="ARBA00022605"/>
    </source>
</evidence>
<dbReference type="SUPFAM" id="SSF51735">
    <property type="entry name" value="NAD(P)-binding Rossmann-fold domains"/>
    <property type="match status" value="1"/>
</dbReference>
<dbReference type="PROSITE" id="PS01224">
    <property type="entry name" value="ARGC"/>
    <property type="match status" value="1"/>
</dbReference>
<dbReference type="GO" id="GO:0070401">
    <property type="term" value="F:NADP+ binding"/>
    <property type="evidence" value="ECO:0007669"/>
    <property type="project" value="InterPro"/>
</dbReference>
<comment type="pathway">
    <text evidence="6">Amino-acid biosynthesis.</text>
</comment>
<dbReference type="CDD" id="cd23939">
    <property type="entry name" value="AGPR_1_C_LysY"/>
    <property type="match status" value="1"/>
</dbReference>
<evidence type="ECO:0000256" key="5">
    <source>
        <dbReference type="ARBA" id="ARBA00023154"/>
    </source>
</evidence>
<keyword evidence="2" id="KW-0028">Amino-acid biosynthesis</keyword>
<evidence type="ECO:0000259" key="7">
    <source>
        <dbReference type="SMART" id="SM00859"/>
    </source>
</evidence>
<dbReference type="HAMAP" id="MF_00150">
    <property type="entry name" value="ArgC_type1"/>
    <property type="match status" value="1"/>
</dbReference>
<dbReference type="EMBL" id="DSJL01000011">
    <property type="protein sequence ID" value="HEF65459.1"/>
    <property type="molecule type" value="Genomic_DNA"/>
</dbReference>
<dbReference type="Pfam" id="PF01118">
    <property type="entry name" value="Semialdhyde_dh"/>
    <property type="match status" value="1"/>
</dbReference>
<sequence>MAVTVAILGGSGYTGGELLRLLLHHPEVEVKQVTSRSRAGKFVHTVHPNLRKRTTLKFVPPEALEPVDVLFACLPHGETAPIVDRLLELAPVVIDLSADFRLRDPAAYETWYHWSHPRPELLGQAVYGLPELHREEIKTARYIASPGCNSTAVILGLAPLFRAGLVDLDMPVTVECKVGSSGAGGEAGPASHHPERSGVIRPFKPGGHRHTAEVLQELTVCGRTPSLGLSVTSVEAVRGILATAHVFPNRPLTDRDLWQVYRAAYGQEPFIRLVKEASGIHRYPEPKILAGSNYCDIGWELDELPGGRQRLVVMSAIDNLMKGAAGQAVQAMNIRLGFPETLGLEFPGLHPL</sequence>
<reference evidence="8" key="1">
    <citation type="journal article" date="2020" name="mSystems">
        <title>Genome- and Community-Level Interaction Insights into Carbon Utilization and Element Cycling Functions of Hydrothermarchaeota in Hydrothermal Sediment.</title>
        <authorList>
            <person name="Zhou Z."/>
            <person name="Liu Y."/>
            <person name="Xu W."/>
            <person name="Pan J."/>
            <person name="Luo Z.H."/>
            <person name="Li M."/>
        </authorList>
    </citation>
    <scope>NUCLEOTIDE SEQUENCE [LARGE SCALE GENOMIC DNA]</scope>
    <source>
        <strain evidence="8">SpSt-222</strain>
    </source>
</reference>
<dbReference type="PANTHER" id="PTHR32338">
    <property type="entry name" value="N-ACETYL-GAMMA-GLUTAMYL-PHOSPHATE REDUCTASE, CHLOROPLASTIC-RELATED-RELATED"/>
    <property type="match status" value="1"/>
</dbReference>
<dbReference type="NCBIfam" id="TIGR01850">
    <property type="entry name" value="argC"/>
    <property type="match status" value="1"/>
</dbReference>